<dbReference type="PRINTS" id="PR00069">
    <property type="entry name" value="ALDKETRDTASE"/>
</dbReference>
<dbReference type="InterPro" id="IPR036812">
    <property type="entry name" value="NAD(P)_OxRdtase_dom_sf"/>
</dbReference>
<dbReference type="PANTHER" id="PTHR43364:SF4">
    <property type="entry name" value="NAD(P)-LINKED OXIDOREDUCTASE SUPERFAMILY PROTEIN"/>
    <property type="match status" value="1"/>
</dbReference>
<dbReference type="InterPro" id="IPR020471">
    <property type="entry name" value="AKR"/>
</dbReference>
<keyword evidence="1" id="KW-0560">Oxidoreductase</keyword>
<evidence type="ECO:0000259" key="2">
    <source>
        <dbReference type="Pfam" id="PF00248"/>
    </source>
</evidence>
<dbReference type="AlphaFoldDB" id="A0A1Y2T1F3"/>
<dbReference type="FunFam" id="3.20.20.100:FF:000004">
    <property type="entry name" value="Oxidoreductase, aldo/keto reductase"/>
    <property type="match status" value="1"/>
</dbReference>
<name>A0A1Y2T1F3_SYMTR</name>
<dbReference type="Gene3D" id="3.20.20.100">
    <property type="entry name" value="NADP-dependent oxidoreductase domain"/>
    <property type="match status" value="1"/>
</dbReference>
<evidence type="ECO:0000313" key="4">
    <source>
        <dbReference type="Proteomes" id="UP000194267"/>
    </source>
</evidence>
<evidence type="ECO:0000313" key="3">
    <source>
        <dbReference type="EMBL" id="OTA40179.1"/>
    </source>
</evidence>
<sequence>MEYRNLGRSGLKVSQMALGTNAFGTRTDEATAIRIVHAALDAGINLIDTADMYGQGESERMIGLALKDRRSRAIIATKFWYPTGDGPNDRGASRKHIMDAVDASLRRLQTDYIDLYQIHRWDPETPIEETMRALDDLVRSGKVRYIGCSNFAAWQIVKANAVADRHGWARFISNQPEYSPVNRQIEKEVIPACLAEGVGQIVYFPLAG</sequence>
<dbReference type="GO" id="GO:0016491">
    <property type="term" value="F:oxidoreductase activity"/>
    <property type="evidence" value="ECO:0007669"/>
    <property type="project" value="UniProtKB-KW"/>
</dbReference>
<comment type="caution">
    <text evidence="3">The sequence shown here is derived from an EMBL/GenBank/DDBJ whole genome shotgun (WGS) entry which is preliminary data.</text>
</comment>
<dbReference type="InterPro" id="IPR050523">
    <property type="entry name" value="AKR_Detox_Biosynth"/>
</dbReference>
<evidence type="ECO:0000256" key="1">
    <source>
        <dbReference type="ARBA" id="ARBA00023002"/>
    </source>
</evidence>
<reference evidence="4" key="1">
    <citation type="submission" date="2016-04" db="EMBL/GenBank/DDBJ databases">
        <authorList>
            <person name="Antunes L.P."/>
            <person name="Martins L.F."/>
            <person name="Pereira R.V."/>
            <person name="Thomas A.M."/>
            <person name="Barbosa D."/>
            <person name="Nascimento L."/>
            <person name="Silva G.M."/>
            <person name="Condomitti G.W."/>
            <person name="Digiampietri L.A."/>
            <person name="Lombardi K.C."/>
            <person name="Ramos P.L."/>
            <person name="Quaggio R.B."/>
            <person name="Oliveira J.C."/>
            <person name="Pascon R.C."/>
            <person name="Cruz J.B."/>
            <person name="Silva A.M."/>
            <person name="Setubal J.C."/>
        </authorList>
    </citation>
    <scope>NUCLEOTIDE SEQUENCE [LARGE SCALE GENOMIC DNA]</scope>
</reference>
<dbReference type="Proteomes" id="UP000194267">
    <property type="component" value="Unassembled WGS sequence"/>
</dbReference>
<dbReference type="Pfam" id="PF00248">
    <property type="entry name" value="Aldo_ket_red"/>
    <property type="match status" value="1"/>
</dbReference>
<feature type="domain" description="NADP-dependent oxidoreductase" evidence="2">
    <location>
        <begin position="16"/>
        <end position="208"/>
    </location>
</feature>
<dbReference type="SUPFAM" id="SSF51430">
    <property type="entry name" value="NAD(P)-linked oxidoreductase"/>
    <property type="match status" value="1"/>
</dbReference>
<organism evidence="3 4">
    <name type="scientific">Symbiobacterium thermophilum</name>
    <dbReference type="NCBI Taxonomy" id="2734"/>
    <lineage>
        <taxon>Bacteria</taxon>
        <taxon>Bacillati</taxon>
        <taxon>Bacillota</taxon>
        <taxon>Clostridia</taxon>
        <taxon>Eubacteriales</taxon>
        <taxon>Symbiobacteriaceae</taxon>
        <taxon>Symbiobacterium</taxon>
    </lineage>
</organism>
<dbReference type="EMBL" id="LWLV01002496">
    <property type="protein sequence ID" value="OTA40179.1"/>
    <property type="molecule type" value="Genomic_DNA"/>
</dbReference>
<dbReference type="InterPro" id="IPR023210">
    <property type="entry name" value="NADP_OxRdtase_dom"/>
</dbReference>
<dbReference type="PANTHER" id="PTHR43364">
    <property type="entry name" value="NADH-SPECIFIC METHYLGLYOXAL REDUCTASE-RELATED"/>
    <property type="match status" value="1"/>
</dbReference>
<feature type="non-terminal residue" evidence="3">
    <location>
        <position position="208"/>
    </location>
</feature>
<dbReference type="GO" id="GO:0005829">
    <property type="term" value="C:cytosol"/>
    <property type="evidence" value="ECO:0007669"/>
    <property type="project" value="TreeGrafter"/>
</dbReference>
<gene>
    <name evidence="3" type="ORF">A6D92_22100</name>
</gene>
<proteinExistence type="predicted"/>
<accession>A0A1Y2T1F3</accession>
<protein>
    <submittedName>
        <fullName evidence="3">Aldo/keto reductase</fullName>
    </submittedName>
</protein>